<dbReference type="PANTHER" id="PTHR11941:SF54">
    <property type="entry name" value="ENOYL-COA HYDRATASE, MITOCHONDRIAL"/>
    <property type="match status" value="1"/>
</dbReference>
<reference evidence="3 4" key="1">
    <citation type="submission" date="2017-02" db="EMBL/GenBank/DDBJ databases">
        <authorList>
            <person name="Dridi B."/>
        </authorList>
    </citation>
    <scope>NUCLEOTIDE SEQUENCE [LARGE SCALE GENOMIC DNA]</scope>
    <source>
        <strain evidence="3 4">JB380</strain>
    </source>
</reference>
<proteinExistence type="inferred from homology"/>
<keyword evidence="3" id="KW-0456">Lyase</keyword>
<dbReference type="InterPro" id="IPR001753">
    <property type="entry name" value="Enoyl-CoA_hydra/iso"/>
</dbReference>
<dbReference type="AlphaFoldDB" id="A0A1R4I768"/>
<dbReference type="Proteomes" id="UP000196331">
    <property type="component" value="Unassembled WGS sequence"/>
</dbReference>
<dbReference type="InterPro" id="IPR018376">
    <property type="entry name" value="Enoyl-CoA_hyd/isom_CS"/>
</dbReference>
<dbReference type="Pfam" id="PF00378">
    <property type="entry name" value="ECH_1"/>
    <property type="match status" value="1"/>
</dbReference>
<protein>
    <submittedName>
        <fullName evidence="3">Enoyl-CoA hydratase</fullName>
        <ecNumber evidence="3">4.2.1.17</ecNumber>
    </submittedName>
</protein>
<organism evidence="3 4">
    <name type="scientific">Halomonas citrativorans</name>
    <dbReference type="NCBI Taxonomy" id="2742612"/>
    <lineage>
        <taxon>Bacteria</taxon>
        <taxon>Pseudomonadati</taxon>
        <taxon>Pseudomonadota</taxon>
        <taxon>Gammaproteobacteria</taxon>
        <taxon>Oceanospirillales</taxon>
        <taxon>Halomonadaceae</taxon>
        <taxon>Halomonas</taxon>
    </lineage>
</organism>
<evidence type="ECO:0000313" key="4">
    <source>
        <dbReference type="Proteomes" id="UP000196331"/>
    </source>
</evidence>
<dbReference type="InterPro" id="IPR029045">
    <property type="entry name" value="ClpP/crotonase-like_dom_sf"/>
</dbReference>
<name>A0A1R4I768_9GAMM</name>
<gene>
    <name evidence="3" type="ORF">CZ787_18680</name>
</gene>
<dbReference type="GO" id="GO:0006635">
    <property type="term" value="P:fatty acid beta-oxidation"/>
    <property type="evidence" value="ECO:0007669"/>
    <property type="project" value="TreeGrafter"/>
</dbReference>
<comment type="similarity">
    <text evidence="1 2">Belongs to the enoyl-CoA hydratase/isomerase family.</text>
</comment>
<dbReference type="CDD" id="cd06558">
    <property type="entry name" value="crotonase-like"/>
    <property type="match status" value="1"/>
</dbReference>
<dbReference type="PANTHER" id="PTHR11941">
    <property type="entry name" value="ENOYL-COA HYDRATASE-RELATED"/>
    <property type="match status" value="1"/>
</dbReference>
<dbReference type="EMBL" id="FUKM01000063">
    <property type="protein sequence ID" value="SJN15143.1"/>
    <property type="molecule type" value="Genomic_DNA"/>
</dbReference>
<dbReference type="PROSITE" id="PS00166">
    <property type="entry name" value="ENOYL_COA_HYDRATASE"/>
    <property type="match status" value="1"/>
</dbReference>
<dbReference type="GO" id="GO:0004300">
    <property type="term" value="F:enoyl-CoA hydratase activity"/>
    <property type="evidence" value="ECO:0007669"/>
    <property type="project" value="UniProtKB-EC"/>
</dbReference>
<accession>A0A1R4I768</accession>
<dbReference type="Gene3D" id="3.90.226.10">
    <property type="entry name" value="2-enoyl-CoA Hydratase, Chain A, domain 1"/>
    <property type="match status" value="1"/>
</dbReference>
<dbReference type="OrthoDB" id="9807606at2"/>
<sequence length="268" mass="29378">MKDSHDSPLTDSVQFEICDGVAWVGFNRPQSRNAMTWEMYNALEHYCDVLVDDDEVHAVVLHGVGGEAFVAGTDITQFANFSEPDDAIGYERRIDQVVGKLERFPKPTLALIEGACVGGGAALALVCDFRYATSTMKFGVPIAKTLGNTLSISNVSRLIDMVGVARTKEVLMMARLFSAEEAQAAGLVNRIFDADTIYADVAKLAADFAKRAPLTLQASKALINRALEQRRLEADASDDWVTTCYMSRDFAAAVDKFVNKTSFEWTGR</sequence>
<comment type="caution">
    <text evidence="3">The sequence shown here is derived from an EMBL/GenBank/DDBJ whole genome shotgun (WGS) entry which is preliminary data.</text>
</comment>
<dbReference type="RefSeq" id="WP_087111881.1">
    <property type="nucleotide sequence ID" value="NZ_FUKM01000063.1"/>
</dbReference>
<evidence type="ECO:0000256" key="2">
    <source>
        <dbReference type="RuleBase" id="RU003707"/>
    </source>
</evidence>
<evidence type="ECO:0000313" key="3">
    <source>
        <dbReference type="EMBL" id="SJN15143.1"/>
    </source>
</evidence>
<dbReference type="EC" id="4.2.1.17" evidence="3"/>
<evidence type="ECO:0000256" key="1">
    <source>
        <dbReference type="ARBA" id="ARBA00005254"/>
    </source>
</evidence>
<dbReference type="SUPFAM" id="SSF52096">
    <property type="entry name" value="ClpP/crotonase"/>
    <property type="match status" value="1"/>
</dbReference>
<dbReference type="NCBIfam" id="NF004796">
    <property type="entry name" value="PRK06144.1"/>
    <property type="match status" value="1"/>
</dbReference>